<dbReference type="InterPro" id="IPR052516">
    <property type="entry name" value="N-heterocyclic_Hydroxylase"/>
</dbReference>
<proteinExistence type="predicted"/>
<evidence type="ECO:0000313" key="3">
    <source>
        <dbReference type="Proteomes" id="UP000245293"/>
    </source>
</evidence>
<dbReference type="SUPFAM" id="SSF56003">
    <property type="entry name" value="Molybdenum cofactor-binding domain"/>
    <property type="match status" value="1"/>
</dbReference>
<keyword evidence="3" id="KW-1185">Reference proteome</keyword>
<dbReference type="Proteomes" id="UP000245293">
    <property type="component" value="Unassembled WGS sequence"/>
</dbReference>
<feature type="domain" description="Aldehyde oxidase/xanthine dehydrogenase second molybdopterin binding" evidence="1">
    <location>
        <begin position="4"/>
        <end position="266"/>
    </location>
</feature>
<protein>
    <submittedName>
        <fullName evidence="2">Aldehyde oxidoreductase</fullName>
    </submittedName>
</protein>
<dbReference type="InterPro" id="IPR037165">
    <property type="entry name" value="AldOxase/xan_DH_Mopterin-bd_sf"/>
</dbReference>
<evidence type="ECO:0000313" key="2">
    <source>
        <dbReference type="EMBL" id="PWG15672.1"/>
    </source>
</evidence>
<dbReference type="PANTHER" id="PTHR47495:SF2">
    <property type="entry name" value="ALDEHYDE DEHYDROGENASE"/>
    <property type="match status" value="1"/>
</dbReference>
<dbReference type="Pfam" id="PF20256">
    <property type="entry name" value="MoCoBD_2"/>
    <property type="match status" value="1"/>
</dbReference>
<dbReference type="InterPro" id="IPR046867">
    <property type="entry name" value="AldOxase/xan_DH_MoCoBD2"/>
</dbReference>
<dbReference type="EMBL" id="QETF01000027">
    <property type="protein sequence ID" value="PWG15672.1"/>
    <property type="molecule type" value="Genomic_DNA"/>
</dbReference>
<sequence length="354" mass="37591">MTNRMKRGRGMAASWYGIARTATIDRAGAWAELDDGGTGKVVTGVTEIGEGILTVLAQVAAEEMGIRPEDVTIGDNDTSRAPEAAHAGATRQTYMIGNSVALAAREARNALFEEIADHWDVPVESLRAFNGELWAEDTNLRMTMEDAVATCKGRGVVPVGSASFTAHGTGLDPVDGSGSPWQAYVFGTQVAEVEVDTWTGEVQVLGIWAAHDVGRAINPRGVEGQIEGGVVQGLGQALMEEYTTEKGHAITHGFAKYILPTSLDIPQINCSIVEDPDPKSPLRAKGIGEPALVPTAPAIMNAIYDAIGVRIKSLPATPEKILEALRNHVPGREQIAQSARLERAEAARHQSAKA</sequence>
<dbReference type="PANTHER" id="PTHR47495">
    <property type="entry name" value="ALDEHYDE DEHYDROGENASE"/>
    <property type="match status" value="1"/>
</dbReference>
<dbReference type="AlphaFoldDB" id="A0A2V1P2Y1"/>
<dbReference type="OrthoDB" id="8050011at2"/>
<comment type="caution">
    <text evidence="2">The sequence shown here is derived from an EMBL/GenBank/DDBJ whole genome shotgun (WGS) entry which is preliminary data.</text>
</comment>
<organism evidence="2 3">
    <name type="scientific">Salibaculum griseiflavum</name>
    <dbReference type="NCBI Taxonomy" id="1914409"/>
    <lineage>
        <taxon>Bacteria</taxon>
        <taxon>Pseudomonadati</taxon>
        <taxon>Pseudomonadota</taxon>
        <taxon>Alphaproteobacteria</taxon>
        <taxon>Rhodobacterales</taxon>
        <taxon>Roseobacteraceae</taxon>
        <taxon>Salibaculum</taxon>
    </lineage>
</organism>
<evidence type="ECO:0000259" key="1">
    <source>
        <dbReference type="Pfam" id="PF20256"/>
    </source>
</evidence>
<name>A0A2V1P2Y1_9RHOB</name>
<dbReference type="GO" id="GO:0016491">
    <property type="term" value="F:oxidoreductase activity"/>
    <property type="evidence" value="ECO:0007669"/>
    <property type="project" value="InterPro"/>
</dbReference>
<dbReference type="Gene3D" id="3.30.365.10">
    <property type="entry name" value="Aldehyde oxidase/xanthine dehydrogenase, molybdopterin binding domain"/>
    <property type="match status" value="2"/>
</dbReference>
<accession>A0A2V1P2Y1</accession>
<gene>
    <name evidence="2" type="ORF">DFK10_15725</name>
</gene>
<reference evidence="3" key="1">
    <citation type="submission" date="2018-05" db="EMBL/GenBank/DDBJ databases">
        <authorList>
            <person name="Du Z."/>
            <person name="Wang X."/>
        </authorList>
    </citation>
    <scope>NUCLEOTIDE SEQUENCE [LARGE SCALE GENOMIC DNA]</scope>
    <source>
        <strain evidence="3">WDS4C29</strain>
    </source>
</reference>
<dbReference type="RefSeq" id="WP_109389989.1">
    <property type="nucleotide sequence ID" value="NZ_QETF01000027.1"/>
</dbReference>